<name>A0AAV2FB70_9ROSI</name>
<dbReference type="AlphaFoldDB" id="A0AAV2FB70"/>
<protein>
    <submittedName>
        <fullName evidence="1">Uncharacterized protein</fullName>
    </submittedName>
</protein>
<dbReference type="EMBL" id="OZ034819">
    <property type="protein sequence ID" value="CAL1395521.1"/>
    <property type="molecule type" value="Genomic_DNA"/>
</dbReference>
<dbReference type="Proteomes" id="UP001497516">
    <property type="component" value="Chromosome 6"/>
</dbReference>
<organism evidence="1 2">
    <name type="scientific">Linum trigynum</name>
    <dbReference type="NCBI Taxonomy" id="586398"/>
    <lineage>
        <taxon>Eukaryota</taxon>
        <taxon>Viridiplantae</taxon>
        <taxon>Streptophyta</taxon>
        <taxon>Embryophyta</taxon>
        <taxon>Tracheophyta</taxon>
        <taxon>Spermatophyta</taxon>
        <taxon>Magnoliopsida</taxon>
        <taxon>eudicotyledons</taxon>
        <taxon>Gunneridae</taxon>
        <taxon>Pentapetalae</taxon>
        <taxon>rosids</taxon>
        <taxon>fabids</taxon>
        <taxon>Malpighiales</taxon>
        <taxon>Linaceae</taxon>
        <taxon>Linum</taxon>
    </lineage>
</organism>
<sequence length="182" mass="20517">MWPDSGGGLRMVVPRFGGSPGEICVEVSMRGMGFRRFEQFNQALLAKIGWHILNEPQSLLVQVYKGKYFPQGSFLSATARSRPSWGWQSFLFVRQLLTNGLRWQIGNGQKAPLLDSNWIPTQLLSSLVYNPRVLPDDGEMTVSVVLCLGEGCWCEDKLSQWFDPLTCQAIKALPLPRQNIED</sequence>
<evidence type="ECO:0000313" key="2">
    <source>
        <dbReference type="Proteomes" id="UP001497516"/>
    </source>
</evidence>
<proteinExistence type="predicted"/>
<evidence type="ECO:0000313" key="1">
    <source>
        <dbReference type="EMBL" id="CAL1395521.1"/>
    </source>
</evidence>
<keyword evidence="2" id="KW-1185">Reference proteome</keyword>
<gene>
    <name evidence="1" type="ORF">LTRI10_LOCUS35949</name>
</gene>
<accession>A0AAV2FB70</accession>
<reference evidence="1 2" key="1">
    <citation type="submission" date="2024-04" db="EMBL/GenBank/DDBJ databases">
        <authorList>
            <person name="Fracassetti M."/>
        </authorList>
    </citation>
    <scope>NUCLEOTIDE SEQUENCE [LARGE SCALE GENOMIC DNA]</scope>
</reference>